<sequence length="158" mass="17636">MTANQIVQAHPNITAEGMALFMKLPVDRARKVLAAAKAWNAAPMTRRLEGMRRIAAKEVSLHVESVATSRSYQKHVRRYTEVEAERHDLCRRSAPDPMMKLDVKDHTTLIDGFDDVTVAPCVLGKQVADKSRVQFFCDHNGVIGDLITRAKAERKAAV</sequence>
<evidence type="ECO:0000313" key="1">
    <source>
        <dbReference type="EMBL" id="BDI33430.1"/>
    </source>
</evidence>
<keyword evidence="2" id="KW-1185">Reference proteome</keyword>
<dbReference type="AlphaFoldDB" id="A0A402D5P9"/>
<dbReference type="EMBL" id="AP025739">
    <property type="protein sequence ID" value="BDI33430.1"/>
    <property type="molecule type" value="Genomic_DNA"/>
</dbReference>
<dbReference type="KEGG" id="ccot:CCAX7_54810"/>
<name>A0A402D5P9_9BACT</name>
<evidence type="ECO:0000313" key="2">
    <source>
        <dbReference type="Proteomes" id="UP000287394"/>
    </source>
</evidence>
<proteinExistence type="predicted"/>
<accession>A0A402D5P9</accession>
<protein>
    <submittedName>
        <fullName evidence="1">Uncharacterized protein</fullName>
    </submittedName>
</protein>
<gene>
    <name evidence="1" type="ORF">CCAX7_54810</name>
</gene>
<organism evidence="1 2">
    <name type="scientific">Capsulimonas corticalis</name>
    <dbReference type="NCBI Taxonomy" id="2219043"/>
    <lineage>
        <taxon>Bacteria</taxon>
        <taxon>Bacillati</taxon>
        <taxon>Armatimonadota</taxon>
        <taxon>Armatimonadia</taxon>
        <taxon>Capsulimonadales</taxon>
        <taxon>Capsulimonadaceae</taxon>
        <taxon>Capsulimonas</taxon>
    </lineage>
</organism>
<dbReference type="RefSeq" id="WP_119324824.1">
    <property type="nucleotide sequence ID" value="NZ_AP025739.1"/>
</dbReference>
<reference evidence="1 2" key="1">
    <citation type="journal article" date="2019" name="Int. J. Syst. Evol. Microbiol.">
        <title>Capsulimonas corticalis gen. nov., sp. nov., an aerobic capsulated bacterium, of a novel bacterial order, Capsulimonadales ord. nov., of the class Armatimonadia of the phylum Armatimonadetes.</title>
        <authorList>
            <person name="Li J."/>
            <person name="Kudo C."/>
            <person name="Tonouchi A."/>
        </authorList>
    </citation>
    <scope>NUCLEOTIDE SEQUENCE [LARGE SCALE GENOMIC DNA]</scope>
    <source>
        <strain evidence="1 2">AX-7</strain>
    </source>
</reference>
<dbReference type="Proteomes" id="UP000287394">
    <property type="component" value="Chromosome"/>
</dbReference>